<feature type="non-terminal residue" evidence="1">
    <location>
        <position position="1"/>
    </location>
</feature>
<dbReference type="EMBL" id="BARS01053056">
    <property type="protein sequence ID" value="GAG48302.1"/>
    <property type="molecule type" value="Genomic_DNA"/>
</dbReference>
<evidence type="ECO:0000313" key="1">
    <source>
        <dbReference type="EMBL" id="GAG48302.1"/>
    </source>
</evidence>
<comment type="caution">
    <text evidence="1">The sequence shown here is derived from an EMBL/GenBank/DDBJ whole genome shotgun (WGS) entry which is preliminary data.</text>
</comment>
<organism evidence="1">
    <name type="scientific">marine sediment metagenome</name>
    <dbReference type="NCBI Taxonomy" id="412755"/>
    <lineage>
        <taxon>unclassified sequences</taxon>
        <taxon>metagenomes</taxon>
        <taxon>ecological metagenomes</taxon>
    </lineage>
</organism>
<protein>
    <submittedName>
        <fullName evidence="1">Uncharacterized protein</fullName>
    </submittedName>
</protein>
<reference evidence="1" key="1">
    <citation type="journal article" date="2014" name="Front. Microbiol.">
        <title>High frequency of phylogenetically diverse reductive dehalogenase-homologous genes in deep subseafloor sedimentary metagenomes.</title>
        <authorList>
            <person name="Kawai M."/>
            <person name="Futagami T."/>
            <person name="Toyoda A."/>
            <person name="Takaki Y."/>
            <person name="Nishi S."/>
            <person name="Hori S."/>
            <person name="Arai W."/>
            <person name="Tsubouchi T."/>
            <person name="Morono Y."/>
            <person name="Uchiyama I."/>
            <person name="Ito T."/>
            <person name="Fujiyama A."/>
            <person name="Inagaki F."/>
            <person name="Takami H."/>
        </authorList>
    </citation>
    <scope>NUCLEOTIDE SEQUENCE</scope>
    <source>
        <strain evidence="1">Expedition CK06-06</strain>
    </source>
</reference>
<name>X0YMX2_9ZZZZ</name>
<dbReference type="AlphaFoldDB" id="X0YMX2"/>
<gene>
    <name evidence="1" type="ORF">S01H1_78792</name>
</gene>
<proteinExistence type="predicted"/>
<sequence length="38" mass="4342">HVPGGEYYDQTVIDEAKGERWFCTEAEAVAAGWRKSKR</sequence>
<accession>X0YMX2</accession>